<dbReference type="AlphaFoldDB" id="A0A016U2W8"/>
<reference evidence="3" key="1">
    <citation type="journal article" date="2015" name="Nat. Genet.">
        <title>The genome and transcriptome of the zoonotic hookworm Ancylostoma ceylanicum identify infection-specific gene families.</title>
        <authorList>
            <person name="Schwarz E.M."/>
            <person name="Hu Y."/>
            <person name="Antoshechkin I."/>
            <person name="Miller M.M."/>
            <person name="Sternberg P.W."/>
            <person name="Aroian R.V."/>
        </authorList>
    </citation>
    <scope>NUCLEOTIDE SEQUENCE</scope>
    <source>
        <strain evidence="3">HY135</strain>
    </source>
</reference>
<organism evidence="2 3">
    <name type="scientific">Ancylostoma ceylanicum</name>
    <dbReference type="NCBI Taxonomy" id="53326"/>
    <lineage>
        <taxon>Eukaryota</taxon>
        <taxon>Metazoa</taxon>
        <taxon>Ecdysozoa</taxon>
        <taxon>Nematoda</taxon>
        <taxon>Chromadorea</taxon>
        <taxon>Rhabditida</taxon>
        <taxon>Rhabditina</taxon>
        <taxon>Rhabditomorpha</taxon>
        <taxon>Strongyloidea</taxon>
        <taxon>Ancylostomatidae</taxon>
        <taxon>Ancylostomatinae</taxon>
        <taxon>Ancylostoma</taxon>
    </lineage>
</organism>
<name>A0A016U2W8_9BILA</name>
<feature type="transmembrane region" description="Helical" evidence="1">
    <location>
        <begin position="144"/>
        <end position="167"/>
    </location>
</feature>
<sequence length="308" mass="35774">MIPQEQDSNHRDWLRVILNREKCKQLSPEARLAVVHQLISECQKRGVERVLKRNRTRLVWWKYISWIVALCRILCMSALLWIIWELRFFHFQYLLNFSGAYRNLIFKMVYQGLALGIFLAVSSIAVELLLMLSFQIQRSSIITFIYALSMIVVVLLIAMGPFLSGFYANSRQLVADLYAYIVSENVVDFLPIAEIHEDYQCCGFQTSRDWFSKQLFQVTTLVSSIQLISNDIRRKAVFVFCRLARLQKMAELPASEMEGFGNGIKFYHKEESVCKQKHPFISCYNTSRGTVELCVAPHFSQTLTPLTI</sequence>
<evidence type="ECO:0000313" key="3">
    <source>
        <dbReference type="Proteomes" id="UP000024635"/>
    </source>
</evidence>
<dbReference type="OrthoDB" id="5872832at2759"/>
<evidence type="ECO:0000313" key="2">
    <source>
        <dbReference type="EMBL" id="EYC09326.1"/>
    </source>
</evidence>
<accession>A0A016U2W8</accession>
<proteinExistence type="predicted"/>
<dbReference type="EMBL" id="JARK01001397">
    <property type="protein sequence ID" value="EYC09326.1"/>
    <property type="molecule type" value="Genomic_DNA"/>
</dbReference>
<feature type="transmembrane region" description="Helical" evidence="1">
    <location>
        <begin position="104"/>
        <end position="132"/>
    </location>
</feature>
<feature type="transmembrane region" description="Helical" evidence="1">
    <location>
        <begin position="63"/>
        <end position="84"/>
    </location>
</feature>
<keyword evidence="1" id="KW-0472">Membrane</keyword>
<evidence type="ECO:0000256" key="1">
    <source>
        <dbReference type="SAM" id="Phobius"/>
    </source>
</evidence>
<keyword evidence="1" id="KW-0812">Transmembrane</keyword>
<keyword evidence="1" id="KW-1133">Transmembrane helix</keyword>
<protein>
    <recommendedName>
        <fullName evidence="4">Tetraspanin family protein</fullName>
    </recommendedName>
</protein>
<keyword evidence="3" id="KW-1185">Reference proteome</keyword>
<evidence type="ECO:0008006" key="4">
    <source>
        <dbReference type="Google" id="ProtNLM"/>
    </source>
</evidence>
<comment type="caution">
    <text evidence="2">The sequence shown here is derived from an EMBL/GenBank/DDBJ whole genome shotgun (WGS) entry which is preliminary data.</text>
</comment>
<dbReference type="Proteomes" id="UP000024635">
    <property type="component" value="Unassembled WGS sequence"/>
</dbReference>
<gene>
    <name evidence="2" type="primary">Acey_s0061.g3281</name>
    <name evidence="2" type="ORF">Y032_0061g3281</name>
</gene>